<reference evidence="7" key="3">
    <citation type="journal article" date="2019" name="Microbiol. Resour. Announc.">
        <title>Draft Genome Sequences of Type Strains of Gordonibacter faecihominis, Paraeggerthella hongkongensis, Parvibacter caecicola,Slackia equolifaciens, Slackia faecicanis, and Slackia isoflavoniconvertens.</title>
        <authorList>
            <person name="Danylec N."/>
            <person name="Stoll D.A."/>
            <person name="Dotsch A."/>
            <person name="Huch M."/>
        </authorList>
    </citation>
    <scope>NUCLEOTIDE SEQUENCE</scope>
    <source>
        <strain evidence="7">DSM 27213</strain>
    </source>
</reference>
<feature type="domain" description="4Fe-4S Mo/W bis-MGD-type" evidence="5">
    <location>
        <begin position="4"/>
        <end position="60"/>
    </location>
</feature>
<dbReference type="EMBL" id="QIBW01000008">
    <property type="protein sequence ID" value="ROT89748.1"/>
    <property type="molecule type" value="Genomic_DNA"/>
</dbReference>
<reference evidence="7" key="2">
    <citation type="journal article" date="2019" name="Int. J. Syst. Evol. Microbiol.">
        <title>Gordonibacter faecihominis is a later heterotypic synonym of Gordonibacter urolithinfaciens.</title>
        <authorList>
            <person name="Danylec N."/>
            <person name="Stoll D.A."/>
            <person name="Huch M."/>
        </authorList>
    </citation>
    <scope>NUCLEOTIDE SEQUENCE</scope>
    <source>
        <strain evidence="7">DSM 27213</strain>
    </source>
</reference>
<keyword evidence="9" id="KW-1185">Reference proteome</keyword>
<dbReference type="GO" id="GO:0018818">
    <property type="term" value="F:acetylene hydratase activity"/>
    <property type="evidence" value="ECO:0007669"/>
    <property type="project" value="InterPro"/>
</dbReference>
<dbReference type="EMBL" id="WPOC01000003">
    <property type="protein sequence ID" value="MVN14355.1"/>
    <property type="molecule type" value="Genomic_DNA"/>
</dbReference>
<evidence type="ECO:0000256" key="2">
    <source>
        <dbReference type="ARBA" id="ARBA00022723"/>
    </source>
</evidence>
<dbReference type="Pfam" id="PF00384">
    <property type="entry name" value="Molybdopterin"/>
    <property type="match status" value="1"/>
</dbReference>
<dbReference type="Gene3D" id="3.40.228.10">
    <property type="entry name" value="Dimethylsulfoxide Reductase, domain 2"/>
    <property type="match status" value="1"/>
</dbReference>
<evidence type="ECO:0000313" key="8">
    <source>
        <dbReference type="Proteomes" id="UP000285258"/>
    </source>
</evidence>
<dbReference type="RefSeq" id="WP_096226947.1">
    <property type="nucleotide sequence ID" value="NZ_CP168029.1"/>
</dbReference>
<dbReference type="PROSITE" id="PS51669">
    <property type="entry name" value="4FE4S_MOW_BIS_MGD"/>
    <property type="match status" value="1"/>
</dbReference>
<dbReference type="InterPro" id="IPR009010">
    <property type="entry name" value="Asp_de-COase-like_dom_sf"/>
</dbReference>
<reference evidence="8" key="1">
    <citation type="submission" date="2018-05" db="EMBL/GenBank/DDBJ databases">
        <title>Genome Sequencing of selected type strains of the family Eggerthellaceae.</title>
        <authorList>
            <person name="Danylec N."/>
            <person name="Stoll D.A."/>
            <person name="Doetsch A."/>
            <person name="Huch M."/>
        </authorList>
    </citation>
    <scope>NUCLEOTIDE SEQUENCE [LARGE SCALE GENOMIC DNA]</scope>
    <source>
        <strain evidence="8">DSM 27213</strain>
    </source>
</reference>
<dbReference type="Gene3D" id="3.40.50.740">
    <property type="match status" value="1"/>
</dbReference>
<dbReference type="Pfam" id="PF04879">
    <property type="entry name" value="Molybdop_Fe4S4"/>
    <property type="match status" value="1"/>
</dbReference>
<dbReference type="CDD" id="cd02781">
    <property type="entry name" value="MopB_CT_Acetylene-hydratase"/>
    <property type="match status" value="1"/>
</dbReference>
<evidence type="ECO:0000256" key="1">
    <source>
        <dbReference type="ARBA" id="ARBA00010312"/>
    </source>
</evidence>
<keyword evidence="3" id="KW-0408">Iron</keyword>
<gene>
    <name evidence="7" type="ORF">DMP12_08365</name>
    <name evidence="6" type="ORF">GO738_03135</name>
</gene>
<comment type="caution">
    <text evidence="7">The sequence shown here is derived from an EMBL/GenBank/DDBJ whole genome shotgun (WGS) entry which is preliminary data.</text>
</comment>
<evidence type="ECO:0000256" key="4">
    <source>
        <dbReference type="ARBA" id="ARBA00023014"/>
    </source>
</evidence>
<dbReference type="PANTHER" id="PTHR43742">
    <property type="entry name" value="TRIMETHYLAMINE-N-OXIDE REDUCTASE"/>
    <property type="match status" value="1"/>
</dbReference>
<dbReference type="Gene3D" id="2.20.25.90">
    <property type="entry name" value="ADC-like domains"/>
    <property type="match status" value="1"/>
</dbReference>
<evidence type="ECO:0000313" key="7">
    <source>
        <dbReference type="EMBL" id="ROT89748.1"/>
    </source>
</evidence>
<proteinExistence type="inferred from homology"/>
<dbReference type="InterPro" id="IPR006963">
    <property type="entry name" value="Mopterin_OxRdtase_4Fe-4S_dom"/>
</dbReference>
<dbReference type="GO" id="GO:0051536">
    <property type="term" value="F:iron-sulfur cluster binding"/>
    <property type="evidence" value="ECO:0007669"/>
    <property type="project" value="UniProtKB-KW"/>
</dbReference>
<dbReference type="InterPro" id="IPR037949">
    <property type="entry name" value="MopB_CT_Acetylene-hydratase"/>
</dbReference>
<accession>A0A423UK40</accession>
<reference evidence="6 9" key="4">
    <citation type="submission" date="2019-11" db="EMBL/GenBank/DDBJ databases">
        <title>Whole genome shotgun sequencing (WGS) data from Adlercreutzia equolifaciens ResAG-91, Eggerthella lenta MRI-F36, MRI-F37, MRI-F40, ResAG-49, ResAG-88, ResAG-121, ResAG-145, and Gordonibacter sp. ResAG-5, ResAG-26, ResAG-43, ResAG-50, ResAG-59.</title>
        <authorList>
            <person name="Stoll D.A."/>
            <person name="Danylec N."/>
            <person name="Franz C.M.A.P."/>
            <person name="Huch M."/>
        </authorList>
    </citation>
    <scope>NUCLEOTIDE SEQUENCE [LARGE SCALE GENOMIC DNA]</scope>
    <source>
        <strain evidence="6 9">ResAG-59</strain>
    </source>
</reference>
<keyword evidence="4" id="KW-0411">Iron-sulfur</keyword>
<dbReference type="Proteomes" id="UP000285258">
    <property type="component" value="Unassembled WGS sequence"/>
</dbReference>
<dbReference type="SUPFAM" id="SSF50692">
    <property type="entry name" value="ADC-like"/>
    <property type="match status" value="1"/>
</dbReference>
<protein>
    <submittedName>
        <fullName evidence="6">Molybdopterin-dependent oxidoreductase</fullName>
    </submittedName>
</protein>
<dbReference type="GO" id="GO:0016491">
    <property type="term" value="F:oxidoreductase activity"/>
    <property type="evidence" value="ECO:0007669"/>
    <property type="project" value="InterPro"/>
</dbReference>
<dbReference type="AlphaFoldDB" id="A0A423UK40"/>
<dbReference type="SMART" id="SM00926">
    <property type="entry name" value="Molybdop_Fe4S4"/>
    <property type="match status" value="1"/>
</dbReference>
<dbReference type="Proteomes" id="UP000468327">
    <property type="component" value="Unassembled WGS sequence"/>
</dbReference>
<dbReference type="InterPro" id="IPR006656">
    <property type="entry name" value="Mopterin_OxRdtase"/>
</dbReference>
<dbReference type="InterPro" id="IPR050612">
    <property type="entry name" value="Prok_Mopterin_Oxidored"/>
</dbReference>
<evidence type="ECO:0000256" key="3">
    <source>
        <dbReference type="ARBA" id="ARBA00023004"/>
    </source>
</evidence>
<dbReference type="Pfam" id="PF01568">
    <property type="entry name" value="Molydop_binding"/>
    <property type="match status" value="1"/>
</dbReference>
<sequence length="756" mass="85001">MSNVEYKRALCFASHANCGVRATVEDGKITKLEGDPECTVSQGRVCERMDFQLEWLDHPKRCNYPLKRVGARGSGKWERLTWDQACAEIGEKLRYLADEYGPESVIFSHGTGRTDEWYEGRFFNLYGSPNLAMGGSEICWCPTYTNESATYGQFAAAFTAAKTGCVVLWGHNPAQSGDFPEHWGYQDLFANDPDAKLIVVDPRCTEYAANADVWLRLRPGTDGAMAMGWMNVIINEELYDKEFVEAWTYGFEDLKKAVQAYPPEKVAEICWVPAEKIVKAARMYATCLPAYLPWGLATDAIGRNQAQANRAKACLKALIGINKAGQTYLAPPNDVLPHATFEMPEMLPKSQRDKQLGSDRFPFHSWPSYQMISDAQSRVFHHPYFLSQNATCAQNWCAVSEAIRTGKPYPVKGLIAQASNPFSNLSNTQDVYECVKLLDLVITHEYTMTPLAMLSDYVLPAAGWLERPQLWGVGGGGPCITGVALTGEAAVPPLYERRDNYEFWRSLAEGTFDEETCEKYWSWQTTEEAYDAMLEPQGTSARGAITDPVFNPSPEEWHKMSDPKTGQLYGFGTPTGKVELRSTIIEDLFDEKEALPYYEEPFESPISTPDVAEAFPLILTAGSRVMPYYHSEYRQVNGCRDRYPEPHFQIHPETAANLGIGDGMWCWIETRRGRCLQKAKLDASVSPYTVAAQHGWWFPELPESEPWLGGWFMSNINMCTDNDPDNCCRLSGVYNVKLAQCNVHRADDVPFRSLFG</sequence>
<evidence type="ECO:0000259" key="5">
    <source>
        <dbReference type="PROSITE" id="PS51669"/>
    </source>
</evidence>
<organism evidence="7 8">
    <name type="scientific">Gordonibacter urolithinfaciens</name>
    <dbReference type="NCBI Taxonomy" id="1335613"/>
    <lineage>
        <taxon>Bacteria</taxon>
        <taxon>Bacillati</taxon>
        <taxon>Actinomycetota</taxon>
        <taxon>Coriobacteriia</taxon>
        <taxon>Eggerthellales</taxon>
        <taxon>Eggerthellaceae</taxon>
        <taxon>Gordonibacter</taxon>
    </lineage>
</organism>
<dbReference type="Gene3D" id="2.40.40.20">
    <property type="match status" value="1"/>
</dbReference>
<dbReference type="SUPFAM" id="SSF53706">
    <property type="entry name" value="Formate dehydrogenase/DMSO reductase, domains 1-3"/>
    <property type="match status" value="1"/>
</dbReference>
<dbReference type="PANTHER" id="PTHR43742:SF6">
    <property type="entry name" value="OXIDOREDUCTASE YYAE-RELATED"/>
    <property type="match status" value="1"/>
</dbReference>
<comment type="similarity">
    <text evidence="1">Belongs to the prokaryotic molybdopterin-containing oxidoreductase family.</text>
</comment>
<dbReference type="GO" id="GO:0043546">
    <property type="term" value="F:molybdopterin cofactor binding"/>
    <property type="evidence" value="ECO:0007669"/>
    <property type="project" value="InterPro"/>
</dbReference>
<dbReference type="GO" id="GO:0046872">
    <property type="term" value="F:metal ion binding"/>
    <property type="evidence" value="ECO:0007669"/>
    <property type="project" value="UniProtKB-KW"/>
</dbReference>
<dbReference type="InterPro" id="IPR006657">
    <property type="entry name" value="MoPterin_dinucl-bd_dom"/>
</dbReference>
<keyword evidence="2" id="KW-0479">Metal-binding</keyword>
<evidence type="ECO:0000313" key="9">
    <source>
        <dbReference type="Proteomes" id="UP000468327"/>
    </source>
</evidence>
<name>A0A423UK40_9ACTN</name>
<evidence type="ECO:0000313" key="6">
    <source>
        <dbReference type="EMBL" id="MVN14355.1"/>
    </source>
</evidence>